<dbReference type="SUPFAM" id="SSF54695">
    <property type="entry name" value="POZ domain"/>
    <property type="match status" value="1"/>
</dbReference>
<dbReference type="PANTHER" id="PTHR45632">
    <property type="entry name" value="LD33804P"/>
    <property type="match status" value="1"/>
</dbReference>
<dbReference type="AlphaFoldDB" id="A0A9J7HJD0"/>
<dbReference type="GO" id="GO:1990756">
    <property type="term" value="F:ubiquitin-like ligase-substrate adaptor activity"/>
    <property type="evidence" value="ECO:0000318"/>
    <property type="project" value="GO_Central"/>
</dbReference>
<protein>
    <submittedName>
        <fullName evidence="5">Kelch-like protein 24</fullName>
    </submittedName>
</protein>
<reference evidence="4" key="1">
    <citation type="journal article" date="2020" name="Nat. Ecol. Evol.">
        <title>Deeply conserved synteny resolves early events in vertebrate evolution.</title>
        <authorList>
            <person name="Simakov O."/>
            <person name="Marletaz F."/>
            <person name="Yue J.X."/>
            <person name="O'Connell B."/>
            <person name="Jenkins J."/>
            <person name="Brandt A."/>
            <person name="Calef R."/>
            <person name="Tung C.H."/>
            <person name="Huang T.K."/>
            <person name="Schmutz J."/>
            <person name="Satoh N."/>
            <person name="Yu J.K."/>
            <person name="Putnam N.H."/>
            <person name="Green R.E."/>
            <person name="Rokhsar D.S."/>
        </authorList>
    </citation>
    <scope>NUCLEOTIDE SEQUENCE [LARGE SCALE GENOMIC DNA]</scope>
    <source>
        <strain evidence="4">S238N-H82</strain>
    </source>
</reference>
<feature type="domain" description="BTB" evidence="3">
    <location>
        <begin position="83"/>
        <end position="150"/>
    </location>
</feature>
<evidence type="ECO:0000313" key="4">
    <source>
        <dbReference type="Proteomes" id="UP000001554"/>
    </source>
</evidence>
<dbReference type="Pfam" id="PF00651">
    <property type="entry name" value="BTB"/>
    <property type="match status" value="1"/>
</dbReference>
<dbReference type="GO" id="GO:0043161">
    <property type="term" value="P:proteasome-mediated ubiquitin-dependent protein catabolic process"/>
    <property type="evidence" value="ECO:0000318"/>
    <property type="project" value="GO_Central"/>
</dbReference>
<accession>A0A9J7HJD0</accession>
<dbReference type="Pfam" id="PF07707">
    <property type="entry name" value="BACK"/>
    <property type="match status" value="1"/>
</dbReference>
<dbReference type="InterPro" id="IPR015915">
    <property type="entry name" value="Kelch-typ_b-propeller"/>
</dbReference>
<dbReference type="SMART" id="SM00612">
    <property type="entry name" value="Kelch"/>
    <property type="match status" value="5"/>
</dbReference>
<dbReference type="GeneID" id="118404374"/>
<evidence type="ECO:0000313" key="5">
    <source>
        <dbReference type="RefSeq" id="XP_035659340.1"/>
    </source>
</evidence>
<dbReference type="PANTHER" id="PTHR45632:SF3">
    <property type="entry name" value="KELCH-LIKE PROTEIN 32"/>
    <property type="match status" value="1"/>
</dbReference>
<dbReference type="Gene3D" id="1.25.40.420">
    <property type="match status" value="1"/>
</dbReference>
<dbReference type="Gene3D" id="3.30.710.10">
    <property type="entry name" value="Potassium Channel Kv1.1, Chain A"/>
    <property type="match status" value="1"/>
</dbReference>
<sequence>MYNMNRTDNNTSLTGQQRTFYNTLAHFYDTLDELETSTFGMTAKPKGELKSLAPRDNFDYYDASHAGVTLGSLNDQRRDGTCTDTVVVTGLVEHHCHRSVLVANSNYFKAMFTSCMREEHEGRVEIKEVESDIVSALLDFSYTGRLHITKGNAQSLLEAASLLQFDKVLQPCYTFMERNMDSYNCLGMNNVAESIGCQHLQETSKTFSLENFADVAKGEEIVLLEKDDLVRYLSSDNLNARREELVFLAGMRWLKHDLDNRRQYCHEVLSTVRFRFIRPNFLLDNVDTEDLVQNSSKCESMIEEFKRYHMLHLDWHDFAPNPQYKPRRCLASEVIVMVGGGERGGKQMWRNSDRVTAYSPLTKKSVKLLSLPSRPVMPSVVALRNDIYVTGGKLDDVVSNEVWKFESKVNLWMKMAPMKHGRYAHGSGILDATIYVVGSKEDESKNTQTEGSGESAVLRTVEKYDAYINRWEDSAPLAKPASSAAVIGYKRRLYVIGGNSSCKMIQRFTPRSSQWDIMESSLVINRCAPAVVLGGLIYVLGGGSRRVVVYDPETEKVSRVCDMTFRRGFHGAAVVEGKIYVTGGVATGDTAAHDTIECYDPKTDTWSISGKMTGPLSMHGCVSICR</sequence>
<dbReference type="Proteomes" id="UP000001554">
    <property type="component" value="Chromosome 2"/>
</dbReference>
<dbReference type="Gene3D" id="2.120.10.80">
    <property type="entry name" value="Kelch-type beta propeller"/>
    <property type="match status" value="2"/>
</dbReference>
<dbReference type="InterPro" id="IPR017096">
    <property type="entry name" value="BTB-kelch_protein"/>
</dbReference>
<dbReference type="InterPro" id="IPR011333">
    <property type="entry name" value="SKP1/BTB/POZ_sf"/>
</dbReference>
<evidence type="ECO:0000256" key="2">
    <source>
        <dbReference type="ARBA" id="ARBA00022737"/>
    </source>
</evidence>
<reference evidence="5" key="2">
    <citation type="submission" date="2025-08" db="UniProtKB">
        <authorList>
            <consortium name="RefSeq"/>
        </authorList>
    </citation>
    <scope>IDENTIFICATION</scope>
    <source>
        <strain evidence="5">S238N-H82</strain>
        <tissue evidence="5">Testes</tissue>
    </source>
</reference>
<keyword evidence="4" id="KW-1185">Reference proteome</keyword>
<dbReference type="GO" id="GO:0005737">
    <property type="term" value="C:cytoplasm"/>
    <property type="evidence" value="ECO:0000318"/>
    <property type="project" value="GO_Central"/>
</dbReference>
<organism evidence="4 5">
    <name type="scientific">Branchiostoma floridae</name>
    <name type="common">Florida lancelet</name>
    <name type="synonym">Amphioxus</name>
    <dbReference type="NCBI Taxonomy" id="7739"/>
    <lineage>
        <taxon>Eukaryota</taxon>
        <taxon>Metazoa</taxon>
        <taxon>Chordata</taxon>
        <taxon>Cephalochordata</taxon>
        <taxon>Leptocardii</taxon>
        <taxon>Amphioxiformes</taxon>
        <taxon>Branchiostomatidae</taxon>
        <taxon>Branchiostoma</taxon>
    </lineage>
</organism>
<dbReference type="Pfam" id="PF01344">
    <property type="entry name" value="Kelch_1"/>
    <property type="match status" value="2"/>
</dbReference>
<dbReference type="OrthoDB" id="45365at2759"/>
<dbReference type="GO" id="GO:0031463">
    <property type="term" value="C:Cul3-RING ubiquitin ligase complex"/>
    <property type="evidence" value="ECO:0000318"/>
    <property type="project" value="GO_Central"/>
</dbReference>
<dbReference type="InterPro" id="IPR000210">
    <property type="entry name" value="BTB/POZ_dom"/>
</dbReference>
<evidence type="ECO:0000259" key="3">
    <source>
        <dbReference type="PROSITE" id="PS50097"/>
    </source>
</evidence>
<dbReference type="InterPro" id="IPR011705">
    <property type="entry name" value="BACK"/>
</dbReference>
<gene>
    <name evidence="5" type="primary">LOC118404374</name>
</gene>
<dbReference type="PROSITE" id="PS50097">
    <property type="entry name" value="BTB"/>
    <property type="match status" value="1"/>
</dbReference>
<dbReference type="SMART" id="SM00225">
    <property type="entry name" value="BTB"/>
    <property type="match status" value="1"/>
</dbReference>
<proteinExistence type="predicted"/>
<dbReference type="KEGG" id="bfo:118404374"/>
<dbReference type="PIRSF" id="PIRSF037037">
    <property type="entry name" value="Kelch-like_protein_gigaxonin"/>
    <property type="match status" value="1"/>
</dbReference>
<dbReference type="SUPFAM" id="SSF117281">
    <property type="entry name" value="Kelch motif"/>
    <property type="match status" value="1"/>
</dbReference>
<name>A0A9J7HJD0_BRAFL</name>
<dbReference type="SMART" id="SM00875">
    <property type="entry name" value="BACK"/>
    <property type="match status" value="1"/>
</dbReference>
<dbReference type="InterPro" id="IPR006652">
    <property type="entry name" value="Kelch_1"/>
</dbReference>
<keyword evidence="1" id="KW-0880">Kelch repeat</keyword>
<evidence type="ECO:0000256" key="1">
    <source>
        <dbReference type="ARBA" id="ARBA00022441"/>
    </source>
</evidence>
<dbReference type="OMA" id="NPATCER"/>
<keyword evidence="2" id="KW-0677">Repeat</keyword>
<dbReference type="FunFam" id="1.25.40.420:FF:000001">
    <property type="entry name" value="Kelch-like family member 12"/>
    <property type="match status" value="1"/>
</dbReference>
<dbReference type="RefSeq" id="XP_035659340.1">
    <property type="nucleotide sequence ID" value="XM_035803447.1"/>
</dbReference>